<gene>
    <name evidence="1" type="ORF">LEP1GSC202_2223</name>
</gene>
<dbReference type="RefSeq" id="WP_015675628.1">
    <property type="nucleotide sequence ID" value="NZ_AOGX02000001.1"/>
</dbReference>
<evidence type="ECO:0000313" key="1">
    <source>
        <dbReference type="EMBL" id="EOQ90786.1"/>
    </source>
</evidence>
<comment type="caution">
    <text evidence="1">The sequence shown here is derived from an EMBL/GenBank/DDBJ whole genome shotgun (WGS) entry which is preliminary data.</text>
</comment>
<dbReference type="EMBL" id="AOGX02000001">
    <property type="protein sequence ID" value="EOQ90786.1"/>
    <property type="molecule type" value="Genomic_DNA"/>
</dbReference>
<reference evidence="1 2" key="1">
    <citation type="submission" date="2013-04" db="EMBL/GenBank/DDBJ databases">
        <authorList>
            <person name="Harkins D.M."/>
            <person name="Durkin A.S."/>
            <person name="Brinkac L.M."/>
            <person name="Haft D.H."/>
            <person name="Selengut J.D."/>
            <person name="Sanka R."/>
            <person name="DePew J."/>
            <person name="Purushe J."/>
            <person name="Hartskeerl R.A."/>
            <person name="Ahmed A."/>
            <person name="van der Linden H."/>
            <person name="Goris M.G.A."/>
            <person name="Vinetz J.M."/>
            <person name="Sutton G.G."/>
            <person name="Nierman W.C."/>
            <person name="Fouts D.E."/>
        </authorList>
    </citation>
    <scope>NUCLEOTIDE SEQUENCE [LARGE SCALE GENOMIC DNA]</scope>
    <source>
        <strain evidence="1 2">Sao Paulo</strain>
    </source>
</reference>
<evidence type="ECO:0000313" key="2">
    <source>
        <dbReference type="Proteomes" id="UP000013996"/>
    </source>
</evidence>
<dbReference type="AlphaFoldDB" id="A0A5E8HLU2"/>
<name>A0A5E8HLU2_9LEPT</name>
<dbReference type="Proteomes" id="UP000013996">
    <property type="component" value="Unassembled WGS sequence"/>
</dbReference>
<dbReference type="STRING" id="1249483.LEP1GSC202_2223"/>
<organism evidence="1 2">
    <name type="scientific">Leptospira yanagawae serovar Saopaulo str. Sao Paulo = ATCC 700523</name>
    <dbReference type="NCBI Taxonomy" id="1249483"/>
    <lineage>
        <taxon>Bacteria</taxon>
        <taxon>Pseudomonadati</taxon>
        <taxon>Spirochaetota</taxon>
        <taxon>Spirochaetia</taxon>
        <taxon>Leptospirales</taxon>
        <taxon>Leptospiraceae</taxon>
        <taxon>Leptospira</taxon>
    </lineage>
</organism>
<proteinExistence type="predicted"/>
<accession>A0A5E8HLU2</accession>
<sequence>MDFNSIITELELEKNAHYVLYGNSIPQEFKRALKNDSRQKITEQLEINPSLQPFLLSKFIDLLKKGTSIQFYSEGTAAMYLAVFAETRSLEMLKSLKMILLTLDYHTNISKLISIAIEKLSDSIIPQLTIEQKTISYNFNSFSMTNINTKDINLQLNDKTEQYFFESAKTTTKELHK</sequence>
<protein>
    <submittedName>
        <fullName evidence="1">Uncharacterized protein</fullName>
    </submittedName>
</protein>